<evidence type="ECO:0000256" key="9">
    <source>
        <dbReference type="ARBA" id="ARBA00023242"/>
    </source>
</evidence>
<keyword evidence="2" id="KW-0690">Ribosome biogenesis</keyword>
<feature type="region of interest" description="Disordered" evidence="11">
    <location>
        <begin position="406"/>
        <end position="446"/>
    </location>
</feature>
<organism evidence="15 16">
    <name type="scientific">[Candida] railenensis</name>
    <dbReference type="NCBI Taxonomy" id="45579"/>
    <lineage>
        <taxon>Eukaryota</taxon>
        <taxon>Fungi</taxon>
        <taxon>Dikarya</taxon>
        <taxon>Ascomycota</taxon>
        <taxon>Saccharomycotina</taxon>
        <taxon>Pichiomycetes</taxon>
        <taxon>Debaryomycetaceae</taxon>
        <taxon>Kurtzmaniella</taxon>
    </lineage>
</organism>
<dbReference type="Proteomes" id="UP000837801">
    <property type="component" value="Unassembled WGS sequence"/>
</dbReference>
<dbReference type="PANTHER" id="PTHR47959">
    <property type="entry name" value="ATP-DEPENDENT RNA HELICASE RHLE-RELATED"/>
    <property type="match status" value="1"/>
</dbReference>
<dbReference type="GO" id="GO:0005634">
    <property type="term" value="C:nucleus"/>
    <property type="evidence" value="ECO:0007669"/>
    <property type="project" value="UniProtKB-SubCell"/>
</dbReference>
<dbReference type="Pfam" id="PF00270">
    <property type="entry name" value="DEAD"/>
    <property type="match status" value="1"/>
</dbReference>
<evidence type="ECO:0000259" key="13">
    <source>
        <dbReference type="PROSITE" id="PS51194"/>
    </source>
</evidence>
<feature type="compositionally biased region" description="Basic and acidic residues" evidence="11">
    <location>
        <begin position="406"/>
        <end position="415"/>
    </location>
</feature>
<evidence type="ECO:0000256" key="3">
    <source>
        <dbReference type="ARBA" id="ARBA00022552"/>
    </source>
</evidence>
<feature type="compositionally biased region" description="Basic residues" evidence="11">
    <location>
        <begin position="432"/>
        <end position="446"/>
    </location>
</feature>
<keyword evidence="7" id="KW-0067">ATP-binding</keyword>
<dbReference type="GO" id="GO:0003723">
    <property type="term" value="F:RNA binding"/>
    <property type="evidence" value="ECO:0007669"/>
    <property type="project" value="UniProtKB-KW"/>
</dbReference>
<reference evidence="15" key="1">
    <citation type="submission" date="2022-03" db="EMBL/GenBank/DDBJ databases">
        <authorList>
            <person name="Legras J.-L."/>
            <person name="Devillers H."/>
            <person name="Grondin C."/>
        </authorList>
    </citation>
    <scope>NUCLEOTIDE SEQUENCE</scope>
    <source>
        <strain evidence="15">CLIB 1423</strain>
    </source>
</reference>
<dbReference type="InterPro" id="IPR027417">
    <property type="entry name" value="P-loop_NTPase"/>
</dbReference>
<evidence type="ECO:0000256" key="6">
    <source>
        <dbReference type="ARBA" id="ARBA00022806"/>
    </source>
</evidence>
<feature type="domain" description="Helicase ATP-binding" evidence="12">
    <location>
        <begin position="32"/>
        <end position="208"/>
    </location>
</feature>
<dbReference type="OrthoDB" id="10261904at2759"/>
<name>A0A9P0VZR8_9ASCO</name>
<feature type="domain" description="Helicase C-terminal" evidence="13">
    <location>
        <begin position="241"/>
        <end position="387"/>
    </location>
</feature>
<dbReference type="InterPro" id="IPR011545">
    <property type="entry name" value="DEAD/DEAH_box_helicase_dom"/>
</dbReference>
<evidence type="ECO:0000259" key="12">
    <source>
        <dbReference type="PROSITE" id="PS51192"/>
    </source>
</evidence>
<dbReference type="PANTHER" id="PTHR47959:SF24">
    <property type="entry name" value="ATP-DEPENDENT RNA HELICASE"/>
    <property type="match status" value="1"/>
</dbReference>
<dbReference type="InterPro" id="IPR001650">
    <property type="entry name" value="Helicase_C-like"/>
</dbReference>
<evidence type="ECO:0000256" key="2">
    <source>
        <dbReference type="ARBA" id="ARBA00022517"/>
    </source>
</evidence>
<dbReference type="PROSITE" id="PS51194">
    <property type="entry name" value="HELICASE_CTER"/>
    <property type="match status" value="1"/>
</dbReference>
<evidence type="ECO:0000256" key="10">
    <source>
        <dbReference type="PROSITE-ProRule" id="PRU00552"/>
    </source>
</evidence>
<dbReference type="CDD" id="cd17955">
    <property type="entry name" value="DEADc_DDX49"/>
    <property type="match status" value="1"/>
</dbReference>
<evidence type="ECO:0000256" key="5">
    <source>
        <dbReference type="ARBA" id="ARBA00022801"/>
    </source>
</evidence>
<evidence type="ECO:0000313" key="16">
    <source>
        <dbReference type="Proteomes" id="UP000837801"/>
    </source>
</evidence>
<dbReference type="SMART" id="SM00490">
    <property type="entry name" value="HELICc"/>
    <property type="match status" value="1"/>
</dbReference>
<evidence type="ECO:0000256" key="7">
    <source>
        <dbReference type="ARBA" id="ARBA00022840"/>
    </source>
</evidence>
<dbReference type="GO" id="GO:0016787">
    <property type="term" value="F:hydrolase activity"/>
    <property type="evidence" value="ECO:0007669"/>
    <property type="project" value="UniProtKB-KW"/>
</dbReference>
<dbReference type="Gene3D" id="3.40.50.300">
    <property type="entry name" value="P-loop containing nucleotide triphosphate hydrolases"/>
    <property type="match status" value="2"/>
</dbReference>
<dbReference type="SMART" id="SM00487">
    <property type="entry name" value="DEXDc"/>
    <property type="match status" value="1"/>
</dbReference>
<gene>
    <name evidence="15" type="primary">DBP8</name>
    <name evidence="15" type="ORF">CLIB1423_13S00760</name>
</gene>
<dbReference type="InterPro" id="IPR014001">
    <property type="entry name" value="Helicase_ATP-bd"/>
</dbReference>
<dbReference type="PROSITE" id="PS51192">
    <property type="entry name" value="HELICASE_ATP_BIND_1"/>
    <property type="match status" value="1"/>
</dbReference>
<dbReference type="GO" id="GO:0003724">
    <property type="term" value="F:RNA helicase activity"/>
    <property type="evidence" value="ECO:0007669"/>
    <property type="project" value="InterPro"/>
</dbReference>
<keyword evidence="8" id="KW-0694">RNA-binding</keyword>
<evidence type="ECO:0000313" key="15">
    <source>
        <dbReference type="EMBL" id="CAH2353875.1"/>
    </source>
</evidence>
<dbReference type="GO" id="GO:0006364">
    <property type="term" value="P:rRNA processing"/>
    <property type="evidence" value="ECO:0007669"/>
    <property type="project" value="UniProtKB-KW"/>
</dbReference>
<dbReference type="Pfam" id="PF00271">
    <property type="entry name" value="Helicase_C"/>
    <property type="match status" value="1"/>
</dbReference>
<keyword evidence="3" id="KW-0698">rRNA processing</keyword>
<dbReference type="AlphaFoldDB" id="A0A9P0VZR8"/>
<keyword evidence="6 15" id="KW-0347">Helicase</keyword>
<evidence type="ECO:0000256" key="8">
    <source>
        <dbReference type="ARBA" id="ARBA00022884"/>
    </source>
</evidence>
<dbReference type="InterPro" id="IPR014014">
    <property type="entry name" value="RNA_helicase_DEAD_Q_motif"/>
</dbReference>
<evidence type="ECO:0000256" key="1">
    <source>
        <dbReference type="ARBA" id="ARBA00004123"/>
    </source>
</evidence>
<dbReference type="CDD" id="cd18787">
    <property type="entry name" value="SF2_C_DEAD"/>
    <property type="match status" value="1"/>
</dbReference>
<protein>
    <submittedName>
        <fullName evidence="15">ATP-dependent RNA helicase Dbp8p</fullName>
    </submittedName>
</protein>
<proteinExistence type="predicted"/>
<dbReference type="PROSITE" id="PS51195">
    <property type="entry name" value="Q_MOTIF"/>
    <property type="match status" value="1"/>
</dbReference>
<keyword evidence="4" id="KW-0547">Nucleotide-binding</keyword>
<sequence length="446" mass="49025">MSFPELGVSKWLVEALNAMKIHTPTAIQSACIPKILAGHDCIGGAKTGSGKTIAFAAPMLSKWSEDPSGIFGVILTPTRELALQIAEQFAALGASMNIRISVIVGGEDIVKQALELQKRPHFVIATPGRLADHILNSGEDTIGGLKRVKYLVLDEADILLSNSFGGDLQRCFSILPSSEKRQTLLFTATVTDAVRALKERPTPAGKPPVFIHEVETVDKVAIPSTLTIQYVLVPSFVKEAYLHNILTLPQNEKSAAIVFVNRSDTAEVLRRTLRKLELRVTSLHSQMPQAERTNSIHRFKAGAARILISTDVGSRGLDIPNVELVINYDIPADADVFIHRVGRTARAGRKGTSISIMAERDVDRIKAIEERINKEMELLEDVEDNKVIKESLSAVSNAKREALMDMDRDNFGEKRKINKRKNGDEQTTSKVVKAKKGKKPKKEKSS</sequence>
<comment type="caution">
    <text evidence="15">The sequence shown here is derived from an EMBL/GenBank/DDBJ whole genome shotgun (WGS) entry which is preliminary data.</text>
</comment>
<dbReference type="InterPro" id="IPR050079">
    <property type="entry name" value="DEAD_box_RNA_helicase"/>
</dbReference>
<evidence type="ECO:0000259" key="14">
    <source>
        <dbReference type="PROSITE" id="PS51195"/>
    </source>
</evidence>
<dbReference type="EMBL" id="CAKXYY010000013">
    <property type="protein sequence ID" value="CAH2353875.1"/>
    <property type="molecule type" value="Genomic_DNA"/>
</dbReference>
<feature type="domain" description="DEAD-box RNA helicase Q" evidence="14">
    <location>
        <begin position="1"/>
        <end position="29"/>
    </location>
</feature>
<comment type="subcellular location">
    <subcellularLocation>
        <location evidence="1">Nucleus</location>
    </subcellularLocation>
</comment>
<evidence type="ECO:0000256" key="4">
    <source>
        <dbReference type="ARBA" id="ARBA00022741"/>
    </source>
</evidence>
<dbReference type="GO" id="GO:0005524">
    <property type="term" value="F:ATP binding"/>
    <property type="evidence" value="ECO:0007669"/>
    <property type="project" value="UniProtKB-KW"/>
</dbReference>
<keyword evidence="9" id="KW-0539">Nucleus</keyword>
<keyword evidence="5" id="KW-0378">Hydrolase</keyword>
<dbReference type="SUPFAM" id="SSF52540">
    <property type="entry name" value="P-loop containing nucleoside triphosphate hydrolases"/>
    <property type="match status" value="1"/>
</dbReference>
<dbReference type="GO" id="GO:0005829">
    <property type="term" value="C:cytosol"/>
    <property type="evidence" value="ECO:0007669"/>
    <property type="project" value="TreeGrafter"/>
</dbReference>
<feature type="short sequence motif" description="Q motif" evidence="10">
    <location>
        <begin position="1"/>
        <end position="29"/>
    </location>
</feature>
<evidence type="ECO:0000256" key="11">
    <source>
        <dbReference type="SAM" id="MobiDB-lite"/>
    </source>
</evidence>
<keyword evidence="16" id="KW-1185">Reference proteome</keyword>
<accession>A0A9P0VZR8</accession>